<keyword evidence="8" id="KW-1185">Reference proteome</keyword>
<dbReference type="EMBL" id="JAFBEV010000005">
    <property type="protein sequence ID" value="MBM7657350.1"/>
    <property type="molecule type" value="Genomic_DNA"/>
</dbReference>
<dbReference type="RefSeq" id="WP_205005694.1">
    <property type="nucleotide sequence ID" value="NZ_CBCRXA010000004.1"/>
</dbReference>
<protein>
    <recommendedName>
        <fullName evidence="6">Ribosomal protein L11 methyltransferase</fullName>
        <shortName evidence="6">L11 Mtase</shortName>
        <ecNumber evidence="6">2.1.1.-</ecNumber>
    </recommendedName>
</protein>
<dbReference type="GO" id="GO:0008168">
    <property type="term" value="F:methyltransferase activity"/>
    <property type="evidence" value="ECO:0007669"/>
    <property type="project" value="UniProtKB-KW"/>
</dbReference>
<dbReference type="InterPro" id="IPR004498">
    <property type="entry name" value="Ribosomal_PrmA_MeTrfase"/>
</dbReference>
<dbReference type="NCBIfam" id="TIGR00406">
    <property type="entry name" value="prmA"/>
    <property type="match status" value="1"/>
</dbReference>
<evidence type="ECO:0000256" key="3">
    <source>
        <dbReference type="ARBA" id="ARBA00022603"/>
    </source>
</evidence>
<dbReference type="PANTHER" id="PTHR43648">
    <property type="entry name" value="ELECTRON TRANSFER FLAVOPROTEIN BETA SUBUNIT LYSINE METHYLTRANSFERASE"/>
    <property type="match status" value="1"/>
</dbReference>
<name>A0ABS2Q7S1_9BACL</name>
<dbReference type="HAMAP" id="MF_00735">
    <property type="entry name" value="Methyltr_PrmA"/>
    <property type="match status" value="1"/>
</dbReference>
<comment type="subcellular location">
    <subcellularLocation>
        <location evidence="6">Cytoplasm</location>
    </subcellularLocation>
</comment>
<keyword evidence="3 6" id="KW-0489">Methyltransferase</keyword>
<reference evidence="7 8" key="1">
    <citation type="submission" date="2021-01" db="EMBL/GenBank/DDBJ databases">
        <title>Genomic Encyclopedia of Type Strains, Phase IV (KMG-IV): sequencing the most valuable type-strain genomes for metagenomic binning, comparative biology and taxonomic classification.</title>
        <authorList>
            <person name="Goeker M."/>
        </authorList>
    </citation>
    <scope>NUCLEOTIDE SEQUENCE [LARGE SCALE GENOMIC DNA]</scope>
    <source>
        <strain evidence="7 8">DSM 100968</strain>
    </source>
</reference>
<dbReference type="SUPFAM" id="SSF53335">
    <property type="entry name" value="S-adenosyl-L-methionine-dependent methyltransferases"/>
    <property type="match status" value="1"/>
</dbReference>
<feature type="binding site" evidence="6">
    <location>
        <position position="247"/>
    </location>
    <ligand>
        <name>S-adenosyl-L-methionine</name>
        <dbReference type="ChEBI" id="CHEBI:59789"/>
    </ligand>
</feature>
<keyword evidence="5 6" id="KW-0949">S-adenosyl-L-methionine</keyword>
<accession>A0ABS2Q7S1</accession>
<evidence type="ECO:0000313" key="8">
    <source>
        <dbReference type="Proteomes" id="UP000823201"/>
    </source>
</evidence>
<comment type="catalytic activity">
    <reaction evidence="6">
        <text>L-lysyl-[protein] + 3 S-adenosyl-L-methionine = N(6),N(6),N(6)-trimethyl-L-lysyl-[protein] + 3 S-adenosyl-L-homocysteine + 3 H(+)</text>
        <dbReference type="Rhea" id="RHEA:54192"/>
        <dbReference type="Rhea" id="RHEA-COMP:9752"/>
        <dbReference type="Rhea" id="RHEA-COMP:13826"/>
        <dbReference type="ChEBI" id="CHEBI:15378"/>
        <dbReference type="ChEBI" id="CHEBI:29969"/>
        <dbReference type="ChEBI" id="CHEBI:57856"/>
        <dbReference type="ChEBI" id="CHEBI:59789"/>
        <dbReference type="ChEBI" id="CHEBI:61961"/>
    </reaction>
</comment>
<keyword evidence="2 6" id="KW-0963">Cytoplasm</keyword>
<dbReference type="GO" id="GO:0005840">
    <property type="term" value="C:ribosome"/>
    <property type="evidence" value="ECO:0007669"/>
    <property type="project" value="UniProtKB-KW"/>
</dbReference>
<dbReference type="EC" id="2.1.1.-" evidence="6"/>
<evidence type="ECO:0000256" key="6">
    <source>
        <dbReference type="HAMAP-Rule" id="MF_00735"/>
    </source>
</evidence>
<evidence type="ECO:0000313" key="7">
    <source>
        <dbReference type="EMBL" id="MBM7657350.1"/>
    </source>
</evidence>
<comment type="caution">
    <text evidence="7">The sequence shown here is derived from an EMBL/GenBank/DDBJ whole genome shotgun (WGS) entry which is preliminary data.</text>
</comment>
<organism evidence="7 8">
    <name type="scientific">Sporolactobacillus spathodeae</name>
    <dbReference type="NCBI Taxonomy" id="1465502"/>
    <lineage>
        <taxon>Bacteria</taxon>
        <taxon>Bacillati</taxon>
        <taxon>Bacillota</taxon>
        <taxon>Bacilli</taxon>
        <taxon>Bacillales</taxon>
        <taxon>Sporolactobacillaceae</taxon>
        <taxon>Sporolactobacillus</taxon>
    </lineage>
</organism>
<comment type="function">
    <text evidence="6">Methylates ribosomal protein L11.</text>
</comment>
<keyword evidence="7" id="KW-0687">Ribonucleoprotein</keyword>
<evidence type="ECO:0000256" key="2">
    <source>
        <dbReference type="ARBA" id="ARBA00022490"/>
    </source>
</evidence>
<dbReference type="InterPro" id="IPR050078">
    <property type="entry name" value="Ribosomal_L11_MeTrfase_PrmA"/>
</dbReference>
<dbReference type="GO" id="GO:0032259">
    <property type="term" value="P:methylation"/>
    <property type="evidence" value="ECO:0007669"/>
    <property type="project" value="UniProtKB-KW"/>
</dbReference>
<keyword evidence="7" id="KW-0689">Ribosomal protein</keyword>
<evidence type="ECO:0000256" key="1">
    <source>
        <dbReference type="ARBA" id="ARBA00009741"/>
    </source>
</evidence>
<proteinExistence type="inferred from homology"/>
<dbReference type="Proteomes" id="UP000823201">
    <property type="component" value="Unassembled WGS sequence"/>
</dbReference>
<dbReference type="CDD" id="cd02440">
    <property type="entry name" value="AdoMet_MTases"/>
    <property type="match status" value="1"/>
</dbReference>
<sequence length="314" mass="34226">MKWSEICIHTIEEAIDPITNILYEAGAGGVVIEDSLDLEKAQLAQDEDYQLDPEDFPIDGVNVKAYLPVTSFLGETVAEIKQSIADLRQYAINIGESQITISERNEEEWATAWKKYYKPVAVGEKFVIVPTWIDFKSEDRDRQSIELDPGMAFGTGTHPTTVLCIEALEQYVRPGAKVLDVGTGTGVLSIASAKLGAASVLGVDLDQVAVDSAKLNIKLNKVQDIAKVKRNDLIQGLAPHYDVIVGNLLAELVLRLAEADVAALLQQPNGILIVSGIIRAKKEQVAQALHAAGLKIIDSREKEDWVCLVAVRGE</sequence>
<dbReference type="InterPro" id="IPR029063">
    <property type="entry name" value="SAM-dependent_MTases_sf"/>
</dbReference>
<dbReference type="PANTHER" id="PTHR43648:SF1">
    <property type="entry name" value="ELECTRON TRANSFER FLAVOPROTEIN BETA SUBUNIT LYSINE METHYLTRANSFERASE"/>
    <property type="match status" value="1"/>
</dbReference>
<comment type="similarity">
    <text evidence="1 6">Belongs to the methyltransferase superfamily. PrmA family.</text>
</comment>
<feature type="binding site" evidence="6">
    <location>
        <position position="204"/>
    </location>
    <ligand>
        <name>S-adenosyl-L-methionine</name>
        <dbReference type="ChEBI" id="CHEBI:59789"/>
    </ligand>
</feature>
<gene>
    <name evidence="6" type="primary">prmA</name>
    <name evidence="7" type="ORF">JOC27_000793</name>
</gene>
<feature type="binding site" evidence="6">
    <location>
        <position position="161"/>
    </location>
    <ligand>
        <name>S-adenosyl-L-methionine</name>
        <dbReference type="ChEBI" id="CHEBI:59789"/>
    </ligand>
</feature>
<dbReference type="PIRSF" id="PIRSF000401">
    <property type="entry name" value="RPL11_MTase"/>
    <property type="match status" value="1"/>
</dbReference>
<keyword evidence="4 6" id="KW-0808">Transferase</keyword>
<evidence type="ECO:0000256" key="4">
    <source>
        <dbReference type="ARBA" id="ARBA00022679"/>
    </source>
</evidence>
<dbReference type="Pfam" id="PF06325">
    <property type="entry name" value="PrmA"/>
    <property type="match status" value="1"/>
</dbReference>
<dbReference type="Gene3D" id="3.40.50.150">
    <property type="entry name" value="Vaccinia Virus protein VP39"/>
    <property type="match status" value="1"/>
</dbReference>
<feature type="binding site" evidence="6">
    <location>
        <position position="182"/>
    </location>
    <ligand>
        <name>S-adenosyl-L-methionine</name>
        <dbReference type="ChEBI" id="CHEBI:59789"/>
    </ligand>
</feature>
<evidence type="ECO:0000256" key="5">
    <source>
        <dbReference type="ARBA" id="ARBA00022691"/>
    </source>
</evidence>